<evidence type="ECO:0000313" key="1">
    <source>
        <dbReference type="EMBL" id="WLS01722.1"/>
    </source>
</evidence>
<accession>A0ABY9JZG9</accession>
<protein>
    <recommendedName>
        <fullName evidence="3">DUF559 domain-containing protein</fullName>
    </recommendedName>
</protein>
<name>A0ABY9JZG9_9HYPH</name>
<dbReference type="RefSeq" id="WP_306156807.1">
    <property type="nucleotide sequence ID" value="NZ_CP132314.1"/>
</dbReference>
<evidence type="ECO:0000313" key="2">
    <source>
        <dbReference type="Proteomes" id="UP001225788"/>
    </source>
</evidence>
<reference evidence="1 2" key="1">
    <citation type="submission" date="2023-08" db="EMBL/GenBank/DDBJ databases">
        <title>Pathogen: clinical or host-associated sample.</title>
        <authorList>
            <person name="Hergert J."/>
            <person name="Casey R."/>
            <person name="Wagner J."/>
            <person name="Young E.L."/>
            <person name="Oakeson K.F."/>
        </authorList>
    </citation>
    <scope>NUCLEOTIDE SEQUENCE [LARGE SCALE GENOMIC DNA]</scope>
    <source>
        <strain evidence="1 2">UPHL-collab-2</strain>
    </source>
</reference>
<organism evidence="1 2">
    <name type="scientific">Shinella oryzae</name>
    <dbReference type="NCBI Taxonomy" id="2871820"/>
    <lineage>
        <taxon>Bacteria</taxon>
        <taxon>Pseudomonadati</taxon>
        <taxon>Pseudomonadota</taxon>
        <taxon>Alphaproteobacteria</taxon>
        <taxon>Hyphomicrobiales</taxon>
        <taxon>Rhizobiaceae</taxon>
        <taxon>Shinella</taxon>
    </lineage>
</organism>
<evidence type="ECO:0008006" key="3">
    <source>
        <dbReference type="Google" id="ProtNLM"/>
    </source>
</evidence>
<dbReference type="Proteomes" id="UP001225788">
    <property type="component" value="Chromosome"/>
</dbReference>
<proteinExistence type="predicted"/>
<dbReference type="EMBL" id="CP132314">
    <property type="protein sequence ID" value="WLS01722.1"/>
    <property type="molecule type" value="Genomic_DNA"/>
</dbReference>
<gene>
    <name evidence="1" type="ORF">Q9315_09705</name>
</gene>
<sequence>MKFAHRESEIVGHGLLPKQDWKQGDLHWRAEIARTNELIELDDDVAEAARSDFAGVLDLLESPIEQVALLHMLGRNYAPIRSEAPIFARAMTALPEEWPLSSPIIIVPQVDIGRYRVDFMVHLRNGLRFAVECDGAEFHDSAEDTLRDMSLYRKNHLRLLRATGGEIFESPLWTNGVRKMVFTICGFRDEFGR</sequence>
<keyword evidence="2" id="KW-1185">Reference proteome</keyword>